<evidence type="ECO:0000313" key="2">
    <source>
        <dbReference type="EMBL" id="GFN88130.1"/>
    </source>
</evidence>
<comment type="caution">
    <text evidence="2">The sequence shown here is derived from an EMBL/GenBank/DDBJ whole genome shotgun (WGS) entry which is preliminary data.</text>
</comment>
<keyword evidence="3" id="KW-1185">Reference proteome</keyword>
<evidence type="ECO:0000313" key="3">
    <source>
        <dbReference type="Proteomes" id="UP000735302"/>
    </source>
</evidence>
<dbReference type="AlphaFoldDB" id="A0AAV3YLI5"/>
<dbReference type="EMBL" id="BLXT01001839">
    <property type="protein sequence ID" value="GFN88130.1"/>
    <property type="molecule type" value="Genomic_DNA"/>
</dbReference>
<feature type="compositionally biased region" description="Polar residues" evidence="1">
    <location>
        <begin position="558"/>
        <end position="567"/>
    </location>
</feature>
<feature type="compositionally biased region" description="Polar residues" evidence="1">
    <location>
        <begin position="576"/>
        <end position="591"/>
    </location>
</feature>
<feature type="compositionally biased region" description="Polar residues" evidence="1">
    <location>
        <begin position="746"/>
        <end position="756"/>
    </location>
</feature>
<feature type="compositionally biased region" description="Low complexity" evidence="1">
    <location>
        <begin position="541"/>
        <end position="557"/>
    </location>
</feature>
<feature type="region of interest" description="Disordered" evidence="1">
    <location>
        <begin position="745"/>
        <end position="779"/>
    </location>
</feature>
<feature type="compositionally biased region" description="Low complexity" evidence="1">
    <location>
        <begin position="419"/>
        <end position="428"/>
    </location>
</feature>
<feature type="compositionally biased region" description="Low complexity" evidence="1">
    <location>
        <begin position="257"/>
        <end position="269"/>
    </location>
</feature>
<feature type="region of interest" description="Disordered" evidence="1">
    <location>
        <begin position="194"/>
        <end position="291"/>
    </location>
</feature>
<protein>
    <submittedName>
        <fullName evidence="2">Uncharacterized protein</fullName>
    </submittedName>
</protein>
<feature type="region of interest" description="Disordered" evidence="1">
    <location>
        <begin position="419"/>
        <end position="450"/>
    </location>
</feature>
<feature type="compositionally biased region" description="Polar residues" evidence="1">
    <location>
        <begin position="150"/>
        <end position="168"/>
    </location>
</feature>
<feature type="region of interest" description="Disordered" evidence="1">
    <location>
        <begin position="541"/>
        <end position="596"/>
    </location>
</feature>
<feature type="compositionally biased region" description="Polar residues" evidence="1">
    <location>
        <begin position="228"/>
        <end position="239"/>
    </location>
</feature>
<sequence length="779" mass="84946">MIEIVRVVVRSLKAINISLWRRWCDIPVFGQPVWFKDNNSLQLEPLSIGFTLYGQRLKSAMASWVSYTKKVLASALTSIAGELEQTAQDFNDAFYSLSRSTADEIETSAQDGHVSAGCPSSAVPSPLANSSIEAGSIPEHLRGVDIPPHNFTSVSNSETRSSITSTPLESCDGYVTAGPSFPLASSNVMEEAKSHRHFENVNRKTNSKSSYLSSSSRNEEPNHHSRLSAPSTATMTRQPEPSHPFTPPDHQPRLLHSRLSQSSPSLSPVSHEEDYSGASSDVEDSLEFPSTLPGEVVNTELYKMRTPKPRAIRGDQLRPMPFSVSTPCLVQVHKILPSCKRNFKCASSNPSSRSKKVYATYKSKHEDSKYERGALELHESTEGSNLLYPFINAEDKHKGTVGSGGSKAKRPGKVIVVVSQPPSSSDVSKLLQEGTKDNLHSESEHPNATQACSTLAANSSKDEDSLLTEESHYKIFDQQSDVRSGSPQDQLVLRTVKSPLQIERQVRPPRWPVLAPLARVLSFAYSQVVSAMLLLQEEEGSNSISSGNNRSRASSFSKELSSIRSSPPNLPPYSKPSINQNDEAVKSQCSGGSHRRQMSQLSLAGSAFSSDSFEILDLPDMESSNFVYVGDDTPSGEILQEYHLFPSKVSYSLQPSAITQSPFHPNISKSHEDSLMTTSSADFAHFDFQELISNIHHDKLNPITASPGEGSASSQEGDLYKTLAKNDDVPDTSMFESFVVLEKSSEISGASVSNPDDANDSDDGSESASFTILSDCGEE</sequence>
<feature type="compositionally biased region" description="Basic and acidic residues" evidence="1">
    <location>
        <begin position="434"/>
        <end position="445"/>
    </location>
</feature>
<evidence type="ECO:0000256" key="1">
    <source>
        <dbReference type="SAM" id="MobiDB-lite"/>
    </source>
</evidence>
<proteinExistence type="predicted"/>
<feature type="region of interest" description="Disordered" evidence="1">
    <location>
        <begin position="106"/>
        <end position="171"/>
    </location>
</feature>
<reference evidence="2 3" key="1">
    <citation type="journal article" date="2021" name="Elife">
        <title>Chloroplast acquisition without the gene transfer in kleptoplastic sea slugs, Plakobranchus ocellatus.</title>
        <authorList>
            <person name="Maeda T."/>
            <person name="Takahashi S."/>
            <person name="Yoshida T."/>
            <person name="Shimamura S."/>
            <person name="Takaki Y."/>
            <person name="Nagai Y."/>
            <person name="Toyoda A."/>
            <person name="Suzuki Y."/>
            <person name="Arimoto A."/>
            <person name="Ishii H."/>
            <person name="Satoh N."/>
            <person name="Nishiyama T."/>
            <person name="Hasebe M."/>
            <person name="Maruyama T."/>
            <person name="Minagawa J."/>
            <person name="Obokata J."/>
            <person name="Shigenobu S."/>
        </authorList>
    </citation>
    <scope>NUCLEOTIDE SEQUENCE [LARGE SCALE GENOMIC DNA]</scope>
</reference>
<name>A0AAV3YLI5_9GAST</name>
<gene>
    <name evidence="2" type="ORF">PoB_001463600</name>
</gene>
<accession>A0AAV3YLI5</accession>
<dbReference type="Proteomes" id="UP000735302">
    <property type="component" value="Unassembled WGS sequence"/>
</dbReference>
<organism evidence="2 3">
    <name type="scientific">Plakobranchus ocellatus</name>
    <dbReference type="NCBI Taxonomy" id="259542"/>
    <lineage>
        <taxon>Eukaryota</taxon>
        <taxon>Metazoa</taxon>
        <taxon>Spiralia</taxon>
        <taxon>Lophotrochozoa</taxon>
        <taxon>Mollusca</taxon>
        <taxon>Gastropoda</taxon>
        <taxon>Heterobranchia</taxon>
        <taxon>Euthyneura</taxon>
        <taxon>Panpulmonata</taxon>
        <taxon>Sacoglossa</taxon>
        <taxon>Placobranchoidea</taxon>
        <taxon>Plakobranchidae</taxon>
        <taxon>Plakobranchus</taxon>
    </lineage>
</organism>
<feature type="compositionally biased region" description="Low complexity" evidence="1">
    <location>
        <begin position="207"/>
        <end position="216"/>
    </location>
</feature>